<keyword evidence="5 9" id="KW-0560">Oxidoreductase</keyword>
<evidence type="ECO:0000256" key="10">
    <source>
        <dbReference type="SAM" id="SignalP"/>
    </source>
</evidence>
<evidence type="ECO:0000256" key="8">
    <source>
        <dbReference type="PIRSR" id="PIRSR602401-1"/>
    </source>
</evidence>
<evidence type="ECO:0008006" key="13">
    <source>
        <dbReference type="Google" id="ProtNLM"/>
    </source>
</evidence>
<evidence type="ECO:0000256" key="6">
    <source>
        <dbReference type="ARBA" id="ARBA00023004"/>
    </source>
</evidence>
<evidence type="ECO:0000256" key="9">
    <source>
        <dbReference type="RuleBase" id="RU000461"/>
    </source>
</evidence>
<keyword evidence="10" id="KW-0732">Signal</keyword>
<keyword evidence="3 8" id="KW-0349">Heme</keyword>
<dbReference type="EMBL" id="NJES01000079">
    <property type="protein sequence ID" value="PHH78438.1"/>
    <property type="molecule type" value="Genomic_DNA"/>
</dbReference>
<keyword evidence="6 8" id="KW-0408">Iron</keyword>
<dbReference type="PROSITE" id="PS00086">
    <property type="entry name" value="CYTOCHROME_P450"/>
    <property type="match status" value="1"/>
</dbReference>
<dbReference type="PANTHER" id="PTHR46300:SF7">
    <property type="entry name" value="P450, PUTATIVE (EUROFUNG)-RELATED"/>
    <property type="match status" value="1"/>
</dbReference>
<comment type="cofactor">
    <cofactor evidence="1 8">
        <name>heme</name>
        <dbReference type="ChEBI" id="CHEBI:30413"/>
    </cofactor>
</comment>
<evidence type="ECO:0000256" key="5">
    <source>
        <dbReference type="ARBA" id="ARBA00023002"/>
    </source>
</evidence>
<evidence type="ECO:0000256" key="3">
    <source>
        <dbReference type="ARBA" id="ARBA00022617"/>
    </source>
</evidence>
<accession>A0A2C5YK32</accession>
<gene>
    <name evidence="11" type="ORF">CDD80_6845</name>
</gene>
<keyword evidence="7 9" id="KW-0503">Monooxygenase</keyword>
<keyword evidence="12" id="KW-1185">Reference proteome</keyword>
<evidence type="ECO:0000256" key="7">
    <source>
        <dbReference type="ARBA" id="ARBA00023033"/>
    </source>
</evidence>
<comment type="similarity">
    <text evidence="2 9">Belongs to the cytochrome P450 family.</text>
</comment>
<reference evidence="11 12" key="1">
    <citation type="submission" date="2017-06" db="EMBL/GenBank/DDBJ databases">
        <title>Ant-infecting Ophiocordyceps genomes reveal a high diversity of potential behavioral manipulation genes and a possible major role for enterotoxins.</title>
        <authorList>
            <person name="De Bekker C."/>
            <person name="Evans H.C."/>
            <person name="Brachmann A."/>
            <person name="Hughes D.P."/>
        </authorList>
    </citation>
    <scope>NUCLEOTIDE SEQUENCE [LARGE SCALE GENOMIC DNA]</scope>
    <source>
        <strain evidence="11 12">Map16</strain>
    </source>
</reference>
<dbReference type="InterPro" id="IPR017972">
    <property type="entry name" value="Cyt_P450_CS"/>
</dbReference>
<evidence type="ECO:0000313" key="11">
    <source>
        <dbReference type="EMBL" id="PHH78438.1"/>
    </source>
</evidence>
<dbReference type="PANTHER" id="PTHR46300">
    <property type="entry name" value="P450, PUTATIVE (EUROFUNG)-RELATED-RELATED"/>
    <property type="match status" value="1"/>
</dbReference>
<name>A0A2C5YK32_9HYPO</name>
<evidence type="ECO:0000256" key="1">
    <source>
        <dbReference type="ARBA" id="ARBA00001971"/>
    </source>
</evidence>
<dbReference type="InterPro" id="IPR050364">
    <property type="entry name" value="Cytochrome_P450_fung"/>
</dbReference>
<dbReference type="GO" id="GO:0020037">
    <property type="term" value="F:heme binding"/>
    <property type="evidence" value="ECO:0007669"/>
    <property type="project" value="InterPro"/>
</dbReference>
<dbReference type="GO" id="GO:0004497">
    <property type="term" value="F:monooxygenase activity"/>
    <property type="evidence" value="ECO:0007669"/>
    <property type="project" value="UniProtKB-KW"/>
</dbReference>
<dbReference type="AlphaFoldDB" id="A0A2C5YK32"/>
<dbReference type="STRING" id="2004952.A0A2C5YK32"/>
<protein>
    <recommendedName>
        <fullName evidence="13">Cytochrome P450</fullName>
    </recommendedName>
</protein>
<feature type="binding site" description="axial binding residue" evidence="8">
    <location>
        <position position="278"/>
    </location>
    <ligand>
        <name>heme</name>
        <dbReference type="ChEBI" id="CHEBI:30413"/>
    </ligand>
    <ligandPart>
        <name>Fe</name>
        <dbReference type="ChEBI" id="CHEBI:18248"/>
    </ligandPart>
</feature>
<dbReference type="InterPro" id="IPR036396">
    <property type="entry name" value="Cyt_P450_sf"/>
</dbReference>
<dbReference type="GO" id="GO:0005506">
    <property type="term" value="F:iron ion binding"/>
    <property type="evidence" value="ECO:0007669"/>
    <property type="project" value="InterPro"/>
</dbReference>
<proteinExistence type="inferred from homology"/>
<evidence type="ECO:0000256" key="2">
    <source>
        <dbReference type="ARBA" id="ARBA00010617"/>
    </source>
</evidence>
<dbReference type="OrthoDB" id="2789670at2759"/>
<dbReference type="InterPro" id="IPR002401">
    <property type="entry name" value="Cyt_P450_E_grp-I"/>
</dbReference>
<keyword evidence="4 8" id="KW-0479">Metal-binding</keyword>
<organism evidence="11 12">
    <name type="scientific">Ophiocordyceps camponoti-rufipedis</name>
    <dbReference type="NCBI Taxonomy" id="2004952"/>
    <lineage>
        <taxon>Eukaryota</taxon>
        <taxon>Fungi</taxon>
        <taxon>Dikarya</taxon>
        <taxon>Ascomycota</taxon>
        <taxon>Pezizomycotina</taxon>
        <taxon>Sordariomycetes</taxon>
        <taxon>Hypocreomycetidae</taxon>
        <taxon>Hypocreales</taxon>
        <taxon>Ophiocordycipitaceae</taxon>
        <taxon>Ophiocordyceps</taxon>
    </lineage>
</organism>
<dbReference type="InterPro" id="IPR001128">
    <property type="entry name" value="Cyt_P450"/>
</dbReference>
<sequence>MLHPTYMYVATALSVCSVILKMTYGYETQHEAGDPLISLADRTLLYFVKTVTPLTWAVDFIPQLSHLPKDFPGFSFHETARVAKKLVEGHAEIPYSFVRSRTADESHRPSYVSWLIEKLSGESGVSPDDERVIKWSAATMYAAIADTTTLAVRSVILALVVFPEVQRKAQEEIDRVVGSRRLPDFKDRENLPYIEAMIKESVRWIPAAPVSMPRVATEDLTYGDYLISKGTVLYPSVWWFLHDPETYTDPECFKPERYLEPLNEPEPRYAFGFGRRACPGKFLTGDMLFILISRMVAVFEFSKAVDDKGIEIEVQVKIDPGMITRLKDFAYRVKPRSVERGELVKSLCAKQDKEESDGMSIEKSVREAMECQ</sequence>
<dbReference type="SUPFAM" id="SSF48264">
    <property type="entry name" value="Cytochrome P450"/>
    <property type="match status" value="1"/>
</dbReference>
<feature type="chain" id="PRO_5013174637" description="Cytochrome P450" evidence="10">
    <location>
        <begin position="26"/>
        <end position="372"/>
    </location>
</feature>
<dbReference type="Proteomes" id="UP000226431">
    <property type="component" value="Unassembled WGS sequence"/>
</dbReference>
<evidence type="ECO:0000313" key="12">
    <source>
        <dbReference type="Proteomes" id="UP000226431"/>
    </source>
</evidence>
<evidence type="ECO:0000256" key="4">
    <source>
        <dbReference type="ARBA" id="ARBA00022723"/>
    </source>
</evidence>
<feature type="signal peptide" evidence="10">
    <location>
        <begin position="1"/>
        <end position="25"/>
    </location>
</feature>
<dbReference type="GO" id="GO:0016705">
    <property type="term" value="F:oxidoreductase activity, acting on paired donors, with incorporation or reduction of molecular oxygen"/>
    <property type="evidence" value="ECO:0007669"/>
    <property type="project" value="InterPro"/>
</dbReference>
<dbReference type="PRINTS" id="PR00463">
    <property type="entry name" value="EP450I"/>
</dbReference>
<comment type="caution">
    <text evidence="11">The sequence shown here is derived from an EMBL/GenBank/DDBJ whole genome shotgun (WGS) entry which is preliminary data.</text>
</comment>
<dbReference type="Pfam" id="PF00067">
    <property type="entry name" value="p450"/>
    <property type="match status" value="1"/>
</dbReference>
<dbReference type="Gene3D" id="1.10.630.10">
    <property type="entry name" value="Cytochrome P450"/>
    <property type="match status" value="1"/>
</dbReference>